<reference evidence="2 3" key="2">
    <citation type="journal article" date="2014" name="BMC Genomics">
        <title>An improved genome of the model marine alga Ostreococcus tauri unfolds by assessing Illumina de novo assemblies.</title>
        <authorList>
            <person name="Blanc-Mathieu R."/>
            <person name="Verhelst B."/>
            <person name="Derelle E."/>
            <person name="Rombauts S."/>
            <person name="Bouget F.Y."/>
            <person name="Carre I."/>
            <person name="Chateau A."/>
            <person name="Eyre-Walker A."/>
            <person name="Grimsley N."/>
            <person name="Moreau H."/>
            <person name="Piegu B."/>
            <person name="Rivals E."/>
            <person name="Schackwitz W."/>
            <person name="Van de Peer Y."/>
            <person name="Piganeau G."/>
        </authorList>
    </citation>
    <scope>NUCLEOTIDE SEQUENCE [LARGE SCALE GENOMIC DNA]</scope>
    <source>
        <strain evidence="3">OTTH 0595 / CCAP 157/2 / RCC745</strain>
    </source>
</reference>
<feature type="domain" description="Nucleotide exchange factor Fes1" evidence="1">
    <location>
        <begin position="19"/>
        <end position="159"/>
    </location>
</feature>
<dbReference type="AlphaFoldDB" id="A0A096PAQ5"/>
<reference evidence="3" key="1">
    <citation type="journal article" date="2006" name="Proc. Natl. Acad. Sci. U.S.A.">
        <title>Genome analysis of the smallest free-living eukaryote Ostreococcus tauri unveils many unique features.</title>
        <authorList>
            <person name="Derelle E."/>
            <person name="Ferraz C."/>
            <person name="Rombauts S."/>
            <person name="Rouze P."/>
            <person name="Worden A.Z."/>
            <person name="Robbens S."/>
            <person name="Partensky F."/>
            <person name="Degroeve S."/>
            <person name="Echeynie S."/>
            <person name="Cooke R."/>
            <person name="Saeys Y."/>
            <person name="Wuyts J."/>
            <person name="Jabbari K."/>
            <person name="Bowler C."/>
            <person name="Panaud O."/>
            <person name="Piegu B."/>
            <person name="Ball S.G."/>
            <person name="Ral J.-P."/>
            <person name="Bouget F.-Y."/>
            <person name="Piganeau G."/>
            <person name="De Baets B."/>
            <person name="Picard A."/>
            <person name="Delseny M."/>
            <person name="Demaille J."/>
            <person name="Van de Peer Y."/>
            <person name="Moreau H."/>
        </authorList>
    </citation>
    <scope>NUCLEOTIDE SEQUENCE [LARGE SCALE GENOMIC DNA]</scope>
    <source>
        <strain evidence="3">OTTH 0595 / CCAP 157/2 / RCC745</strain>
    </source>
</reference>
<dbReference type="Proteomes" id="UP000009170">
    <property type="component" value="Unassembled WGS sequence"/>
</dbReference>
<dbReference type="Pfam" id="PF08609">
    <property type="entry name" value="Fes1"/>
    <property type="match status" value="1"/>
</dbReference>
<dbReference type="STRING" id="70448.A0A096PAQ5"/>
<dbReference type="InterPro" id="IPR013918">
    <property type="entry name" value="Nucleotide_exch_fac_Fes1"/>
</dbReference>
<dbReference type="InterPro" id="IPR016024">
    <property type="entry name" value="ARM-type_fold"/>
</dbReference>
<accession>A0A096PAQ5</accession>
<name>A0A096PAQ5_OSTTA</name>
<evidence type="ECO:0000313" key="3">
    <source>
        <dbReference type="Proteomes" id="UP000009170"/>
    </source>
</evidence>
<dbReference type="InterPro" id="IPR011989">
    <property type="entry name" value="ARM-like"/>
</dbReference>
<sequence>MDSAATARERLSDVDEATLSELFRWSIENSDLERLGEMAREASGDGEGRGGKGTFAERAEAALARARGRGGEKTEAIDDGGRKIEKVFPKKPMTKEEIDKKRADVREALDVIKSGPSTHAYARECGAVAAAKNETKERRVAALSILYDLVAPIDVANDLDKLGVAEALVSALGDPDEDVASGAASALASAASNNVMVQGIIYDRGGVDLLLKLVSSKSTPGKTRHKSLWVLGMCLRTHEPSREKFFASGGARVLADVLSDDTPAKMRTRGMALLGDLLHIDGVAEEVFRDETVGKRLIADVVERAADARASADVVEKSLICLIAARDRGFGVAVDVINSSSARFTSIAERFASEEDEYGSEVARLARTLARRARPSRRADEL</sequence>
<dbReference type="GO" id="GO:0000774">
    <property type="term" value="F:adenyl-nucleotide exchange factor activity"/>
    <property type="evidence" value="ECO:0007669"/>
    <property type="project" value="TreeGrafter"/>
</dbReference>
<organism evidence="2 3">
    <name type="scientific">Ostreococcus tauri</name>
    <name type="common">Marine green alga</name>
    <dbReference type="NCBI Taxonomy" id="70448"/>
    <lineage>
        <taxon>Eukaryota</taxon>
        <taxon>Viridiplantae</taxon>
        <taxon>Chlorophyta</taxon>
        <taxon>Mamiellophyceae</taxon>
        <taxon>Mamiellales</taxon>
        <taxon>Bathycoccaceae</taxon>
        <taxon>Ostreococcus</taxon>
    </lineage>
</organism>
<dbReference type="Gene3D" id="1.25.10.10">
    <property type="entry name" value="Leucine-rich Repeat Variant"/>
    <property type="match status" value="1"/>
</dbReference>
<comment type="caution">
    <text evidence="2">The sequence shown here is derived from an EMBL/GenBank/DDBJ whole genome shotgun (WGS) entry which is preliminary data.</text>
</comment>
<dbReference type="OrthoDB" id="501159at2759"/>
<evidence type="ECO:0000313" key="2">
    <source>
        <dbReference type="EMBL" id="CEG01721.1"/>
    </source>
</evidence>
<dbReference type="InterPro" id="IPR050693">
    <property type="entry name" value="Hsp70_NEF-Inhibitors"/>
</dbReference>
<dbReference type="EMBL" id="CAID01000015">
    <property type="protein sequence ID" value="CEG01721.1"/>
    <property type="molecule type" value="Genomic_DNA"/>
</dbReference>
<dbReference type="GO" id="GO:0005783">
    <property type="term" value="C:endoplasmic reticulum"/>
    <property type="evidence" value="ECO:0007669"/>
    <property type="project" value="TreeGrafter"/>
</dbReference>
<dbReference type="PANTHER" id="PTHR19316:SF32">
    <property type="entry name" value="ARM REPEAT SUPERFAMILY PROTEIN"/>
    <property type="match status" value="1"/>
</dbReference>
<dbReference type="RefSeq" id="XP_003083242.2">
    <property type="nucleotide sequence ID" value="XM_003083194.2"/>
</dbReference>
<dbReference type="PANTHER" id="PTHR19316">
    <property type="entry name" value="PROTEIN FOLDING REGULATOR"/>
    <property type="match status" value="1"/>
</dbReference>
<protein>
    <submittedName>
        <fullName evidence="2">Armadillo-type fold</fullName>
    </submittedName>
</protein>
<dbReference type="FunCoup" id="A0A096PAQ5">
    <property type="interactions" value="1130"/>
</dbReference>
<dbReference type="SUPFAM" id="SSF48371">
    <property type="entry name" value="ARM repeat"/>
    <property type="match status" value="1"/>
</dbReference>
<keyword evidence="3" id="KW-1185">Reference proteome</keyword>
<evidence type="ECO:0000259" key="1">
    <source>
        <dbReference type="Pfam" id="PF08609"/>
    </source>
</evidence>
<gene>
    <name evidence="2" type="ORF">OT_ostta15g00980</name>
</gene>
<proteinExistence type="predicted"/>
<dbReference type="KEGG" id="ota:OT_ostta15g00980"/>
<dbReference type="GeneID" id="9830692"/>
<dbReference type="InParanoid" id="A0A096PAQ5"/>